<comment type="caution">
    <text evidence="2">The sequence shown here is derived from an EMBL/GenBank/DDBJ whole genome shotgun (WGS) entry which is preliminary data.</text>
</comment>
<dbReference type="SUPFAM" id="SSF54637">
    <property type="entry name" value="Thioesterase/thiol ester dehydrase-isomerase"/>
    <property type="match status" value="2"/>
</dbReference>
<dbReference type="RefSeq" id="WP_059522056.1">
    <property type="nucleotide sequence ID" value="NZ_LOXZ01000009.1"/>
</dbReference>
<dbReference type="Gene3D" id="3.10.129.10">
    <property type="entry name" value="Hotdog Thioesterase"/>
    <property type="match status" value="2"/>
</dbReference>
<gene>
    <name evidence="2" type="ORF">WS90_05805</name>
</gene>
<evidence type="ECO:0000313" key="2">
    <source>
        <dbReference type="EMBL" id="KVK86874.1"/>
    </source>
</evidence>
<dbReference type="GO" id="GO:0019171">
    <property type="term" value="F:(3R)-hydroxyacyl-[acyl-carrier-protein] dehydratase activity"/>
    <property type="evidence" value="ECO:0007669"/>
    <property type="project" value="TreeGrafter"/>
</dbReference>
<evidence type="ECO:0000259" key="1">
    <source>
        <dbReference type="Pfam" id="PF13452"/>
    </source>
</evidence>
<dbReference type="InterPro" id="IPR052741">
    <property type="entry name" value="Mitochondrial_HTD2"/>
</dbReference>
<dbReference type="Proteomes" id="UP000069001">
    <property type="component" value="Unassembled WGS sequence"/>
</dbReference>
<sequence length="285" mass="31278">MEVTVNAPRSHASDDVQQVATDLISAERAFAFAATLDHPIVPAAGDTLLPAWHWLYFWSIEQQAELGHDGHPRKGGFLPDLGLPRRMWAGGRLAFERPLTIGTIATRTSRVLSIERKEGRSGALGFVTVEHVIESAGEVAIREEHDIVYRGPAAPGATAPSPKGAPDDAQWQLDITPDEVMLFRYSALTFNGHRIHYDRTYARDVEGYPDLVVHGPLISTLLLDLVTRSLPDATVVEYAYRAVRPTFLGNTFSVCGRLADDGKTIDLWAKDHDGWLTMSATATLA</sequence>
<protein>
    <submittedName>
        <fullName evidence="2">Acyl-CoA dehydrogenase</fullName>
    </submittedName>
</protein>
<dbReference type="InterPro" id="IPR039569">
    <property type="entry name" value="FAS1-like_DH_region"/>
</dbReference>
<dbReference type="InterPro" id="IPR029069">
    <property type="entry name" value="HotDog_dom_sf"/>
</dbReference>
<evidence type="ECO:0000313" key="3">
    <source>
        <dbReference type="Proteomes" id="UP000069001"/>
    </source>
</evidence>
<dbReference type="Pfam" id="PF13452">
    <property type="entry name" value="FAS1_DH_region"/>
    <property type="match status" value="1"/>
</dbReference>
<name>A0A103ZVM2_BURCE</name>
<accession>A0A103ZVM2</accession>
<reference evidence="2 3" key="1">
    <citation type="submission" date="2015-11" db="EMBL/GenBank/DDBJ databases">
        <title>Expanding the genomic diversity of Burkholderia species for the development of highly accurate diagnostics.</title>
        <authorList>
            <person name="Sahl J."/>
            <person name="Keim P."/>
            <person name="Wagner D."/>
        </authorList>
    </citation>
    <scope>NUCLEOTIDE SEQUENCE [LARGE SCALE GENOMIC DNA]</scope>
    <source>
        <strain evidence="2 3">MSMB1302</strain>
    </source>
</reference>
<feature type="domain" description="FAS1-like dehydratase" evidence="1">
    <location>
        <begin position="79"/>
        <end position="141"/>
    </location>
</feature>
<dbReference type="AlphaFoldDB" id="A0A103ZVM2"/>
<proteinExistence type="predicted"/>
<dbReference type="PANTHER" id="PTHR28152">
    <property type="entry name" value="HYDROXYACYL-THIOESTER DEHYDRATASE TYPE 2, MITOCHONDRIAL"/>
    <property type="match status" value="1"/>
</dbReference>
<dbReference type="PANTHER" id="PTHR28152:SF1">
    <property type="entry name" value="HYDROXYACYL-THIOESTER DEHYDRATASE TYPE 2, MITOCHONDRIAL"/>
    <property type="match status" value="1"/>
</dbReference>
<dbReference type="EMBL" id="LOYH01000023">
    <property type="protein sequence ID" value="KVK86874.1"/>
    <property type="molecule type" value="Genomic_DNA"/>
</dbReference>
<organism evidence="2 3">
    <name type="scientific">Burkholderia cepacia</name>
    <name type="common">Pseudomonas cepacia</name>
    <dbReference type="NCBI Taxonomy" id="292"/>
    <lineage>
        <taxon>Bacteria</taxon>
        <taxon>Pseudomonadati</taxon>
        <taxon>Pseudomonadota</taxon>
        <taxon>Betaproteobacteria</taxon>
        <taxon>Burkholderiales</taxon>
        <taxon>Burkholderiaceae</taxon>
        <taxon>Burkholderia</taxon>
        <taxon>Burkholderia cepacia complex</taxon>
    </lineage>
</organism>